<proteinExistence type="predicted"/>
<dbReference type="Proteomes" id="UP000190460">
    <property type="component" value="Unassembled WGS sequence"/>
</dbReference>
<dbReference type="OrthoDB" id="581147at2"/>
<keyword evidence="2" id="KW-0255">Endonuclease</keyword>
<accession>A0A1T4VRW8</accession>
<dbReference type="InterPro" id="IPR022009">
    <property type="entry name" value="Resctriction_endonuc_II_NotI"/>
</dbReference>
<evidence type="ECO:0000313" key="2">
    <source>
        <dbReference type="EMBL" id="SKA67706.1"/>
    </source>
</evidence>
<reference evidence="2 3" key="1">
    <citation type="submission" date="2017-02" db="EMBL/GenBank/DDBJ databases">
        <authorList>
            <person name="Peterson S.W."/>
        </authorList>
    </citation>
    <scope>NUCLEOTIDE SEQUENCE [LARGE SCALE GENOMIC DNA]</scope>
    <source>
        <strain evidence="2 3">ATCC 49788</strain>
    </source>
</reference>
<gene>
    <name evidence="2" type="ORF">SAMN02745130_00094</name>
</gene>
<keyword evidence="2" id="KW-0378">Hydrolase</keyword>
<dbReference type="RefSeq" id="WP_078920614.1">
    <property type="nucleotide sequence ID" value="NZ_FUYB01000001.1"/>
</dbReference>
<evidence type="ECO:0000259" key="1">
    <source>
        <dbReference type="Pfam" id="PF12183"/>
    </source>
</evidence>
<organism evidence="2 3">
    <name type="scientific">Thiothrix eikelboomii</name>
    <dbReference type="NCBI Taxonomy" id="92487"/>
    <lineage>
        <taxon>Bacteria</taxon>
        <taxon>Pseudomonadati</taxon>
        <taxon>Pseudomonadota</taxon>
        <taxon>Gammaproteobacteria</taxon>
        <taxon>Thiotrichales</taxon>
        <taxon>Thiotrichaceae</taxon>
        <taxon>Thiothrix</taxon>
    </lineage>
</organism>
<dbReference type="AlphaFoldDB" id="A0A1T4VRW8"/>
<feature type="domain" description="Restriction endonuclease type II NotI" evidence="1">
    <location>
        <begin position="54"/>
        <end position="211"/>
    </location>
</feature>
<sequence>MSKVVELFGQSVTKPEVDWNAVVAGQQCVYAGKKCYKIRKSDPSTAIGSCTVLYGKEPAPIIICPNRLLERRQIFTDCLHLLTLHEPGNELHIVSEVAIPGGSVDYFLVSVKSGKVKDFVGIELQTLDTTGTVWPERQRLLRTLGVTRTDDGETSGKSFGMNWKMTAKTILVQMHHKIQTFEHVNKKLVLVVQDKLLDYMEREFKFDHLHNPAAIVDSMHLHAYRMKGQAYQSYKLVMQSRLSTDTDGIGLCLGLQAEARIELEQIMHTLQAKLSATTLFAPV</sequence>
<keyword evidence="3" id="KW-1185">Reference proteome</keyword>
<dbReference type="GO" id="GO:0004519">
    <property type="term" value="F:endonuclease activity"/>
    <property type="evidence" value="ECO:0007669"/>
    <property type="project" value="UniProtKB-KW"/>
</dbReference>
<dbReference type="STRING" id="92487.SAMN02745130_00094"/>
<evidence type="ECO:0000313" key="3">
    <source>
        <dbReference type="Proteomes" id="UP000190460"/>
    </source>
</evidence>
<dbReference type="Pfam" id="PF12183">
    <property type="entry name" value="NotI"/>
    <property type="match status" value="1"/>
</dbReference>
<dbReference type="EMBL" id="FUYB01000001">
    <property type="protein sequence ID" value="SKA67706.1"/>
    <property type="molecule type" value="Genomic_DNA"/>
</dbReference>
<name>A0A1T4VRW8_9GAMM</name>
<keyword evidence="2" id="KW-0540">Nuclease</keyword>
<protein>
    <submittedName>
        <fullName evidence="2">Restriction endonuclease NotI</fullName>
    </submittedName>
</protein>